<name>A0A0F7KU38_9SPHN</name>
<dbReference type="Proteomes" id="UP000034392">
    <property type="component" value="Chromosome"/>
</dbReference>
<evidence type="ECO:0000259" key="1">
    <source>
        <dbReference type="Pfam" id="PF00535"/>
    </source>
</evidence>
<evidence type="ECO:0000313" key="3">
    <source>
        <dbReference type="Proteomes" id="UP000034392"/>
    </source>
</evidence>
<dbReference type="STRING" id="1267766.WYH_01751"/>
<protein>
    <submittedName>
        <fullName evidence="2">Glycosyl transferase family 2</fullName>
    </submittedName>
</protein>
<dbReference type="PANTHER" id="PTHR43685:SF11">
    <property type="entry name" value="GLYCOSYLTRANSFERASE TAGX-RELATED"/>
    <property type="match status" value="1"/>
</dbReference>
<sequence>MIARIFGGNGDMPNRATDAGATICVCTYRRPSLFQTLKSFERLERVDGLSPCVVVIDNDLTDALRVRVEEFARGFSLPLRYVHAPAQNISIARNAALDAVETRWAALIDDDEIAAPDWLSQLWHARKGAEAVIGQSAAQYGPDLPGWAARCDFHSNRIEGSVANAYTSNALLDIDFVRRHGLNFRVELGRTGGEDTVFFRQFAQAGGRIAYCPSAIVTEEVPAARATMRWVRRRNYRGGQTHGLLCREFDPRAYRTLLFTAGAKAGFSALMALVTIPGTDASRRWFARAALHAGAMHYRIRPQILEEYG</sequence>
<dbReference type="Gene3D" id="3.90.550.10">
    <property type="entry name" value="Spore Coat Polysaccharide Biosynthesis Protein SpsA, Chain A"/>
    <property type="match status" value="1"/>
</dbReference>
<keyword evidence="3" id="KW-1185">Reference proteome</keyword>
<dbReference type="SUPFAM" id="SSF53448">
    <property type="entry name" value="Nucleotide-diphospho-sugar transferases"/>
    <property type="match status" value="1"/>
</dbReference>
<dbReference type="OrthoDB" id="6116224at2"/>
<evidence type="ECO:0000313" key="2">
    <source>
        <dbReference type="EMBL" id="AKH42787.1"/>
    </source>
</evidence>
<dbReference type="AlphaFoldDB" id="A0A0F7KU38"/>
<organism evidence="2 3">
    <name type="scientific">Croceibacterium atlanticum</name>
    <dbReference type="NCBI Taxonomy" id="1267766"/>
    <lineage>
        <taxon>Bacteria</taxon>
        <taxon>Pseudomonadati</taxon>
        <taxon>Pseudomonadota</taxon>
        <taxon>Alphaproteobacteria</taxon>
        <taxon>Sphingomonadales</taxon>
        <taxon>Erythrobacteraceae</taxon>
        <taxon>Croceibacterium</taxon>
    </lineage>
</organism>
<dbReference type="InterPro" id="IPR001173">
    <property type="entry name" value="Glyco_trans_2-like"/>
</dbReference>
<accession>A0A0F7KU38</accession>
<dbReference type="PATRIC" id="fig|1267766.3.peg.1767"/>
<dbReference type="PANTHER" id="PTHR43685">
    <property type="entry name" value="GLYCOSYLTRANSFERASE"/>
    <property type="match status" value="1"/>
</dbReference>
<gene>
    <name evidence="2" type="ORF">WYH_01751</name>
</gene>
<keyword evidence="2" id="KW-0808">Transferase</keyword>
<feature type="domain" description="Glycosyltransferase 2-like" evidence="1">
    <location>
        <begin position="22"/>
        <end position="149"/>
    </location>
</feature>
<dbReference type="GO" id="GO:0016740">
    <property type="term" value="F:transferase activity"/>
    <property type="evidence" value="ECO:0007669"/>
    <property type="project" value="UniProtKB-KW"/>
</dbReference>
<dbReference type="Pfam" id="PF00535">
    <property type="entry name" value="Glycos_transf_2"/>
    <property type="match status" value="1"/>
</dbReference>
<reference evidence="2" key="1">
    <citation type="submission" date="2015-05" db="EMBL/GenBank/DDBJ databases">
        <title>The complete genome of Altererythrobacter atlanticus strain 26DY36.</title>
        <authorList>
            <person name="Wu Y.-H."/>
            <person name="Cheng H."/>
            <person name="Wu X.-W."/>
        </authorList>
    </citation>
    <scope>NUCLEOTIDE SEQUENCE [LARGE SCALE GENOMIC DNA]</scope>
    <source>
        <strain evidence="2">26DY36</strain>
    </source>
</reference>
<dbReference type="InterPro" id="IPR050834">
    <property type="entry name" value="Glycosyltransf_2"/>
</dbReference>
<dbReference type="InterPro" id="IPR029044">
    <property type="entry name" value="Nucleotide-diphossugar_trans"/>
</dbReference>
<dbReference type="CDD" id="cd00761">
    <property type="entry name" value="Glyco_tranf_GTA_type"/>
    <property type="match status" value="1"/>
</dbReference>
<dbReference type="EMBL" id="CP011452">
    <property type="protein sequence ID" value="AKH42787.1"/>
    <property type="molecule type" value="Genomic_DNA"/>
</dbReference>
<dbReference type="KEGG" id="aay:WYH_01751"/>
<proteinExistence type="predicted"/>